<name>A0A1S1HHQ8_9SPHN</name>
<feature type="compositionally biased region" description="Acidic residues" evidence="1">
    <location>
        <begin position="562"/>
        <end position="583"/>
    </location>
</feature>
<evidence type="ECO:0000313" key="2">
    <source>
        <dbReference type="EMBL" id="OHT21588.1"/>
    </source>
</evidence>
<evidence type="ECO:0000256" key="1">
    <source>
        <dbReference type="SAM" id="MobiDB-lite"/>
    </source>
</evidence>
<dbReference type="RefSeq" id="WP_070934629.1">
    <property type="nucleotide sequence ID" value="NZ_MIPT01000001.1"/>
</dbReference>
<reference evidence="2 3" key="1">
    <citation type="submission" date="2016-09" db="EMBL/GenBank/DDBJ databases">
        <title>Metabolic pathway, cell adaptation mechanisms and a novel monoxygenase revealed through proteogenomic-transcription analysis of a Sphingomonas haloaromaticamans strain degrading the fungicide ortho-phenylphenol.</title>
        <authorList>
            <person name="Perruchon C."/>
            <person name="Papadopoulou E.S."/>
            <person name="Rousidou C."/>
            <person name="Vasileiadis S."/>
            <person name="Tanou G."/>
            <person name="Amoutzias G."/>
            <person name="Molassiotis A."/>
            <person name="Karpouzas D.G."/>
        </authorList>
    </citation>
    <scope>NUCLEOTIDE SEQUENCE [LARGE SCALE GENOMIC DNA]</scope>
    <source>
        <strain evidence="2 3">P3</strain>
    </source>
</reference>
<dbReference type="Gene3D" id="3.30.870.10">
    <property type="entry name" value="Endonuclease Chain A"/>
    <property type="match status" value="2"/>
</dbReference>
<comment type="caution">
    <text evidence="2">The sequence shown here is derived from an EMBL/GenBank/DDBJ whole genome shotgun (WGS) entry which is preliminary data.</text>
</comment>
<keyword evidence="3" id="KW-1185">Reference proteome</keyword>
<dbReference type="AlphaFoldDB" id="A0A1S1HHQ8"/>
<evidence type="ECO:0008006" key="4">
    <source>
        <dbReference type="Google" id="ProtNLM"/>
    </source>
</evidence>
<dbReference type="InterPro" id="IPR059166">
    <property type="entry name" value="PLD-like_cat"/>
</dbReference>
<protein>
    <recommendedName>
        <fullName evidence="4">PLD phosphodiesterase domain-containing protein</fullName>
    </recommendedName>
</protein>
<accession>A0A1S1HHQ8</accession>
<dbReference type="EMBL" id="MIPT01000001">
    <property type="protein sequence ID" value="OHT21588.1"/>
    <property type="molecule type" value="Genomic_DNA"/>
</dbReference>
<sequence length="774" mass="84102">MRLPDRLGRRLGRPFHSAIATSFAVEFAAVEQILLPQLMASGASNLLLITDARMASLALSDGSILPTALGRDYALHSPPAADGIFHPKIILQIGHDSARAFVSSANLTAAGLAGNAEVSIEIECKDEDGPEREIVRSIWRYLNALVPSEPSPARDALRWAGERAAWLDGPPGFVLQELDDGSAIAFLHAPDEAGIGDHFVSFVGGDKVQSLVVISPYWDDDLSALADLSRRLAPKRIILPIDSTGHEFPVDAPLARKLHIVDLGWPTRRFTHAKILIASTARHDHVLFGSANCTTAALGRAGAIGSNAEACIYRRLQRGAAREALGLDRWLDGDVIALADLPPRTPSTPIPLKAIEARQPGSFDLDNDVLIWRSARGGMQEGEVQLLDNGANLLLSIPVASFHHSGDTRTVPIDPALHRTLCFARFVSGDFSSTIAHVTHRNALRGRRREMATGAVARALAPFTDGTDFDLWMHQAFETLARADFEQTTQSPSLAAAHGPSRKRDGVVETPVSLSYEEFVQARPGGGRSGAAGENSLAGTYSDSIRDFLNLLSGRTPAPTAAEDDDPAYDEPAEEGGDADLDDGADRGDLAQPRQPDEEPIDPAPIDARLYERHVIGYAEGLEWDDEPLGPSDVLRLRFWILFLLYKARCPDLPHGLDGSSAPLSWPRFTVRILVAFFCGRTPAITRLMIARDYSGMPVDFMECWITVLWSLDAIENSLADRPKERQFLKYIPELRRRVVALLGLSPDELAGSVAAEVREGLDRSIGQRLGLVT</sequence>
<dbReference type="CDD" id="cd09117">
    <property type="entry name" value="PLDc_Bfil_DEXD_like"/>
    <property type="match status" value="1"/>
</dbReference>
<evidence type="ECO:0000313" key="3">
    <source>
        <dbReference type="Proteomes" id="UP000179467"/>
    </source>
</evidence>
<dbReference type="CDD" id="cd09176">
    <property type="entry name" value="PLDc_unchar6"/>
    <property type="match status" value="1"/>
</dbReference>
<feature type="region of interest" description="Disordered" evidence="1">
    <location>
        <begin position="555"/>
        <end position="604"/>
    </location>
</feature>
<proteinExistence type="predicted"/>
<dbReference type="Proteomes" id="UP000179467">
    <property type="component" value="Unassembled WGS sequence"/>
</dbReference>
<organism evidence="2 3">
    <name type="scientific">Edaphosphingomonas haloaromaticamans</name>
    <dbReference type="NCBI Taxonomy" id="653954"/>
    <lineage>
        <taxon>Bacteria</taxon>
        <taxon>Pseudomonadati</taxon>
        <taxon>Pseudomonadota</taxon>
        <taxon>Alphaproteobacteria</taxon>
        <taxon>Sphingomonadales</taxon>
        <taxon>Rhizorhabdaceae</taxon>
        <taxon>Edaphosphingomonas</taxon>
    </lineage>
</organism>
<gene>
    <name evidence="2" type="ORF">BHE75_03599</name>
</gene>
<dbReference type="OrthoDB" id="7784537at2"/>